<evidence type="ECO:0000313" key="2">
    <source>
        <dbReference type="Proteomes" id="UP000606900"/>
    </source>
</evidence>
<evidence type="ECO:0008006" key="3">
    <source>
        <dbReference type="Google" id="ProtNLM"/>
    </source>
</evidence>
<comment type="caution">
    <text evidence="1">The sequence shown here is derived from an EMBL/GenBank/DDBJ whole genome shotgun (WGS) entry which is preliminary data.</text>
</comment>
<proteinExistence type="predicted"/>
<dbReference type="EMBL" id="JADIIL010000014">
    <property type="protein sequence ID" value="MBF4474545.1"/>
    <property type="molecule type" value="Genomic_DNA"/>
</dbReference>
<gene>
    <name evidence="1" type="ORF">ISP06_03610</name>
</gene>
<accession>A0A843AUY6</accession>
<dbReference type="RefSeq" id="WP_276698564.1">
    <property type="nucleotide sequence ID" value="NZ_JADIIL010000014.1"/>
</dbReference>
<sequence>MKLNGCEDIDFLEKLLYKFLIIFTHMIETPTTLILGAGASKPYGYPLGNDLKDKIIHSLNAMVENESGWVDELDINPFLVTEFTQKLKGSKRPSIDSFLKKQKLEFKDIGKLAIADIISKCEKPEINDPRRLKSDITLDENDDWYTNLVEILYECDEVEQVSENINIISYNYDRSLEYFLLQPLKDTFKELKNVKQAAEIIKEIPIIHMYGRLDPLPWEEPSDETQNRDYGEKCTSDDILRISQSIILMYEAEKKGYIDRANEVVNKSKRVYFLGLDLYRNRKNIELLDLSLLQTKRVLVTAYELGGGKIKNVTNFFEKVQRPKIMKTIVANSKSLQAIEDHMPF</sequence>
<name>A0A843AUY6_METFO</name>
<dbReference type="AlphaFoldDB" id="A0A843AUY6"/>
<reference evidence="1" key="1">
    <citation type="submission" date="2020-10" db="EMBL/GenBank/DDBJ databases">
        <title>Dehalococcoides mccartyi of a TCE/Cr reducing biochatode.</title>
        <authorList>
            <person name="Matturro B."/>
        </authorList>
    </citation>
    <scope>NUCLEOTIDE SEQUENCE</scope>
    <source>
        <strain evidence="1">Bin2</strain>
    </source>
</reference>
<dbReference type="Proteomes" id="UP000606900">
    <property type="component" value="Unassembled WGS sequence"/>
</dbReference>
<organism evidence="1 2">
    <name type="scientific">Methanobacterium formicicum</name>
    <dbReference type="NCBI Taxonomy" id="2162"/>
    <lineage>
        <taxon>Archaea</taxon>
        <taxon>Methanobacteriati</taxon>
        <taxon>Methanobacteriota</taxon>
        <taxon>Methanomada group</taxon>
        <taxon>Methanobacteria</taxon>
        <taxon>Methanobacteriales</taxon>
        <taxon>Methanobacteriaceae</taxon>
        <taxon>Methanobacterium</taxon>
    </lineage>
</organism>
<protein>
    <recommendedName>
        <fullName evidence="3">SIR2-like domain-containing protein</fullName>
    </recommendedName>
</protein>
<evidence type="ECO:0000313" key="1">
    <source>
        <dbReference type="EMBL" id="MBF4474545.1"/>
    </source>
</evidence>